<accession>X0UQ70</accession>
<dbReference type="AlphaFoldDB" id="X0UQ70"/>
<protein>
    <submittedName>
        <fullName evidence="1">Uncharacterized protein</fullName>
    </submittedName>
</protein>
<name>X0UQ70_9ZZZZ</name>
<organism evidence="1">
    <name type="scientific">marine sediment metagenome</name>
    <dbReference type="NCBI Taxonomy" id="412755"/>
    <lineage>
        <taxon>unclassified sequences</taxon>
        <taxon>metagenomes</taxon>
        <taxon>ecological metagenomes</taxon>
    </lineage>
</organism>
<evidence type="ECO:0000313" key="1">
    <source>
        <dbReference type="EMBL" id="GAG02443.1"/>
    </source>
</evidence>
<reference evidence="1" key="1">
    <citation type="journal article" date="2014" name="Front. Microbiol.">
        <title>High frequency of phylogenetically diverse reductive dehalogenase-homologous genes in deep subseafloor sedimentary metagenomes.</title>
        <authorList>
            <person name="Kawai M."/>
            <person name="Futagami T."/>
            <person name="Toyoda A."/>
            <person name="Takaki Y."/>
            <person name="Nishi S."/>
            <person name="Hori S."/>
            <person name="Arai W."/>
            <person name="Tsubouchi T."/>
            <person name="Morono Y."/>
            <person name="Uchiyama I."/>
            <person name="Ito T."/>
            <person name="Fujiyama A."/>
            <person name="Inagaki F."/>
            <person name="Takami H."/>
        </authorList>
    </citation>
    <scope>NUCLEOTIDE SEQUENCE</scope>
    <source>
        <strain evidence="1">Expedition CK06-06</strain>
    </source>
</reference>
<sequence>ISSDYDAKEQKIAKAKEIANMASQAQKDMVEKIIKSKYIKKGEGEKIGDLNKLTKKDASSYISYWFGTDGKLGERDKRELEEKESPLKKIVEKEPTIEKRDPNGDSSLVKDLLIEAIQAKRKELYIEDDEKFKKEIGYNPELKELSEKELLKLNGLLKDWRPDWVKK</sequence>
<comment type="caution">
    <text evidence="1">The sequence shown here is derived from an EMBL/GenBank/DDBJ whole genome shotgun (WGS) entry which is preliminary data.</text>
</comment>
<proteinExistence type="predicted"/>
<dbReference type="EMBL" id="BARS01025289">
    <property type="protein sequence ID" value="GAG02443.1"/>
    <property type="molecule type" value="Genomic_DNA"/>
</dbReference>
<feature type="non-terminal residue" evidence="1">
    <location>
        <position position="1"/>
    </location>
</feature>
<gene>
    <name evidence="1" type="ORF">S01H1_39988</name>
</gene>